<organism evidence="4 5">
    <name type="scientific">Vulcanisaeta souniana JCM 11219</name>
    <dbReference type="NCBI Taxonomy" id="1293586"/>
    <lineage>
        <taxon>Archaea</taxon>
        <taxon>Thermoproteota</taxon>
        <taxon>Thermoprotei</taxon>
        <taxon>Thermoproteales</taxon>
        <taxon>Thermoproteaceae</taxon>
        <taxon>Vulcanisaeta</taxon>
    </lineage>
</organism>
<dbReference type="Proteomes" id="UP001060771">
    <property type="component" value="Chromosome"/>
</dbReference>
<evidence type="ECO:0000313" key="5">
    <source>
        <dbReference type="Proteomes" id="UP000657075"/>
    </source>
</evidence>
<evidence type="ECO:0000313" key="4">
    <source>
        <dbReference type="EMBL" id="GGI83821.1"/>
    </source>
</evidence>
<dbReference type="GO" id="GO:0022857">
    <property type="term" value="F:transmembrane transporter activity"/>
    <property type="evidence" value="ECO:0007669"/>
    <property type="project" value="InterPro"/>
</dbReference>
<keyword evidence="1" id="KW-0472">Membrane</keyword>
<evidence type="ECO:0000313" key="3">
    <source>
        <dbReference type="EMBL" id="BDR92978.1"/>
    </source>
</evidence>
<proteinExistence type="predicted"/>
<dbReference type="EMBL" id="AP026830">
    <property type="protein sequence ID" value="BDR92978.1"/>
    <property type="molecule type" value="Genomic_DNA"/>
</dbReference>
<keyword evidence="1" id="KW-0812">Transmembrane</keyword>
<reference evidence="6" key="3">
    <citation type="submission" date="2022-09" db="EMBL/GenBank/DDBJ databases">
        <title>Complete genome sequence of Vulcanisaeta souniana.</title>
        <authorList>
            <person name="Kato S."/>
            <person name="Itoh T."/>
            <person name="Ohkuma M."/>
        </authorList>
    </citation>
    <scope>NUCLEOTIDE SEQUENCE [LARGE SCALE GENOMIC DNA]</scope>
    <source>
        <strain evidence="6">JCM 11219</strain>
    </source>
</reference>
<feature type="transmembrane region" description="Helical" evidence="1">
    <location>
        <begin position="5"/>
        <end position="23"/>
    </location>
</feature>
<dbReference type="Pfam" id="PF07690">
    <property type="entry name" value="MFS_1"/>
    <property type="match status" value="1"/>
</dbReference>
<reference evidence="4" key="2">
    <citation type="submission" date="2020-09" db="EMBL/GenBank/DDBJ databases">
        <authorList>
            <person name="Sun Q."/>
            <person name="Ohkuma M."/>
        </authorList>
    </citation>
    <scope>NUCLEOTIDE SEQUENCE</scope>
    <source>
        <strain evidence="4">JCM 11219</strain>
    </source>
</reference>
<dbReference type="Gene3D" id="1.20.1250.20">
    <property type="entry name" value="MFS general substrate transporter like domains"/>
    <property type="match status" value="1"/>
</dbReference>
<reference evidence="3" key="4">
    <citation type="journal article" date="2023" name="Microbiol. Resour. Announc.">
        <title>Complete Genome Sequence of Vulcanisaeta souniana Strain IC-059, a Hyperthermophilic Archaeon Isolated from Hot Spring Water in Japan.</title>
        <authorList>
            <person name="Kato S."/>
            <person name="Itoh T."/>
            <person name="Wu L."/>
            <person name="Ma J."/>
            <person name="Ohkuma M."/>
        </authorList>
    </citation>
    <scope>NUCLEOTIDE SEQUENCE</scope>
    <source>
        <strain evidence="3">JCM 11219</strain>
    </source>
</reference>
<dbReference type="InterPro" id="IPR011701">
    <property type="entry name" value="MFS"/>
</dbReference>
<feature type="transmembrane region" description="Helical" evidence="1">
    <location>
        <begin position="73"/>
        <end position="92"/>
    </location>
</feature>
<evidence type="ECO:0000259" key="2">
    <source>
        <dbReference type="PROSITE" id="PS50850"/>
    </source>
</evidence>
<dbReference type="SUPFAM" id="SSF103473">
    <property type="entry name" value="MFS general substrate transporter"/>
    <property type="match status" value="1"/>
</dbReference>
<feature type="domain" description="Major facilitator superfamily (MFS) profile" evidence="2">
    <location>
        <begin position="5"/>
        <end position="94"/>
    </location>
</feature>
<keyword evidence="6" id="KW-1185">Reference proteome</keyword>
<dbReference type="EMBL" id="BMNM01000010">
    <property type="protein sequence ID" value="GGI83821.1"/>
    <property type="molecule type" value="Genomic_DNA"/>
</dbReference>
<accession>A0A830EHN3</accession>
<dbReference type="InterPro" id="IPR020846">
    <property type="entry name" value="MFS_dom"/>
</dbReference>
<name>A0A830EHN3_9CREN</name>
<gene>
    <name evidence="4" type="ORF">GCM10007112_20800</name>
    <name evidence="3" type="ORF">Vsou_20710</name>
</gene>
<dbReference type="PROSITE" id="PS50850">
    <property type="entry name" value="MFS"/>
    <property type="match status" value="1"/>
</dbReference>
<evidence type="ECO:0000313" key="6">
    <source>
        <dbReference type="Proteomes" id="UP001060771"/>
    </source>
</evidence>
<dbReference type="Proteomes" id="UP000657075">
    <property type="component" value="Unassembled WGS sequence"/>
</dbReference>
<sequence>MRKSIIIIIILARIIYSAYWFYLAPALPIMGTELKVSETLLGLVPFIFIVGAASFQIPAGIIASYLGNARTAGLGLLIMSLAGSLIPVIVSLRY</sequence>
<dbReference type="AlphaFoldDB" id="A0A830EHN3"/>
<protein>
    <recommendedName>
        <fullName evidence="2">Major facilitator superfamily (MFS) profile domain-containing protein</fullName>
    </recommendedName>
</protein>
<evidence type="ECO:0000256" key="1">
    <source>
        <dbReference type="SAM" id="Phobius"/>
    </source>
</evidence>
<keyword evidence="1" id="KW-1133">Transmembrane helix</keyword>
<reference evidence="4" key="1">
    <citation type="journal article" date="2014" name="Int. J. Syst. Evol. Microbiol.">
        <title>Complete genome sequence of Corynebacterium casei LMG S-19264T (=DSM 44701T), isolated from a smear-ripened cheese.</title>
        <authorList>
            <consortium name="US DOE Joint Genome Institute (JGI-PGF)"/>
            <person name="Walter F."/>
            <person name="Albersmeier A."/>
            <person name="Kalinowski J."/>
            <person name="Ruckert C."/>
        </authorList>
    </citation>
    <scope>NUCLEOTIDE SEQUENCE</scope>
    <source>
        <strain evidence="4">JCM 11219</strain>
    </source>
</reference>
<feature type="transmembrane region" description="Helical" evidence="1">
    <location>
        <begin position="43"/>
        <end position="66"/>
    </location>
</feature>
<dbReference type="InterPro" id="IPR036259">
    <property type="entry name" value="MFS_trans_sf"/>
</dbReference>